<keyword evidence="4" id="KW-0378">Hydrolase</keyword>
<evidence type="ECO:0000313" key="7">
    <source>
        <dbReference type="Proteomes" id="UP000015354"/>
    </source>
</evidence>
<feature type="binding site" evidence="5">
    <location>
        <position position="161"/>
    </location>
    <ligand>
        <name>a divalent metal cation</name>
        <dbReference type="ChEBI" id="CHEBI:60240"/>
        <label>2</label>
    </ligand>
</feature>
<proteinExistence type="inferred from homology"/>
<dbReference type="SUPFAM" id="SSF51556">
    <property type="entry name" value="Metallo-dependent hydrolases"/>
    <property type="match status" value="1"/>
</dbReference>
<dbReference type="CDD" id="cd01310">
    <property type="entry name" value="TatD_DNAse"/>
    <property type="match status" value="1"/>
</dbReference>
<dbReference type="Gene3D" id="3.20.20.140">
    <property type="entry name" value="Metal-dependent hydrolases"/>
    <property type="match status" value="1"/>
</dbReference>
<dbReference type="InterPro" id="IPR032466">
    <property type="entry name" value="Metal_Hydrolase"/>
</dbReference>
<feature type="binding site" evidence="5">
    <location>
        <position position="124"/>
    </location>
    <ligand>
        <name>a divalent metal cation</name>
        <dbReference type="ChEBI" id="CHEBI:60240"/>
        <label>1</label>
    </ligand>
</feature>
<gene>
    <name evidence="6" type="ORF">STCU_07406</name>
</gene>
<comment type="caution">
    <text evidence="6">The sequence shown here is derived from an EMBL/GenBank/DDBJ whole genome shotgun (WGS) entry which is preliminary data.</text>
</comment>
<sequence>MSKLEVPAWRLIDIGINLTDDMYAGTYNKRRQHAADLEEVVQRALRVGVSDLIITGGNVRESRHAASLCQTVAAKGIGCYSTIGCHPTRCSEFLKDPEAYYGELDALLSTHSVHHGGCAVAVGEVGLDYDRLCFCTKEVQQEYFLRQLDLAERHRLPLFLHDRNTNGDFYQILSQHMARLHGGVVHSFTGTAGELQRYLDLTLYIGINGCSLKTEENLAVAKLVPLERLLIETDGPWCDIRNTHASRRLLQQRGAERASKLCVSDELLAPFPVCKKEKFAAGSVVKGRCEPCHVVSVLETLYELRRDEVGSLEELAGIICANTKRLFSLA</sequence>
<feature type="binding site" evidence="5">
    <location>
        <position position="186"/>
    </location>
    <ligand>
        <name>a divalent metal cation</name>
        <dbReference type="ChEBI" id="CHEBI:60240"/>
        <label>2</label>
    </ligand>
</feature>
<dbReference type="EMBL" id="ATMH01007406">
    <property type="protein sequence ID" value="EPY23882.1"/>
    <property type="molecule type" value="Genomic_DNA"/>
</dbReference>
<dbReference type="PROSITE" id="PS01091">
    <property type="entry name" value="TATD_3"/>
    <property type="match status" value="1"/>
</dbReference>
<dbReference type="GO" id="GO:0046872">
    <property type="term" value="F:metal ion binding"/>
    <property type="evidence" value="ECO:0007669"/>
    <property type="project" value="UniProtKB-KW"/>
</dbReference>
<dbReference type="Pfam" id="PF01026">
    <property type="entry name" value="TatD_DNase"/>
    <property type="match status" value="1"/>
</dbReference>
<dbReference type="InterPro" id="IPR018228">
    <property type="entry name" value="DNase_TatD-rel_CS"/>
</dbReference>
<dbReference type="AlphaFoldDB" id="S9TZA7"/>
<evidence type="ECO:0000256" key="2">
    <source>
        <dbReference type="ARBA" id="ARBA00022722"/>
    </source>
</evidence>
<reference evidence="6 7" key="1">
    <citation type="journal article" date="2013" name="PLoS ONE">
        <title>Predicting the Proteins of Angomonas deanei, Strigomonas culicis and Their Respective Endosymbionts Reveals New Aspects of the Trypanosomatidae Family.</title>
        <authorList>
            <person name="Motta M.C."/>
            <person name="Martins A.C."/>
            <person name="de Souza S.S."/>
            <person name="Catta-Preta C.M."/>
            <person name="Silva R."/>
            <person name="Klein C.C."/>
            <person name="de Almeida L.G."/>
            <person name="de Lima Cunha O."/>
            <person name="Ciapina L.P."/>
            <person name="Brocchi M."/>
            <person name="Colabardini A.C."/>
            <person name="de Araujo Lima B."/>
            <person name="Machado C.R."/>
            <person name="de Almeida Soares C.M."/>
            <person name="Probst C.M."/>
            <person name="de Menezes C.B."/>
            <person name="Thompson C.E."/>
            <person name="Bartholomeu D.C."/>
            <person name="Gradia D.F."/>
            <person name="Pavoni D.P."/>
            <person name="Grisard E.C."/>
            <person name="Fantinatti-Garboggini F."/>
            <person name="Marchini F.K."/>
            <person name="Rodrigues-Luiz G.F."/>
            <person name="Wagner G."/>
            <person name="Goldman G.H."/>
            <person name="Fietto J.L."/>
            <person name="Elias M.C."/>
            <person name="Goldman M.H."/>
            <person name="Sagot M.F."/>
            <person name="Pereira M."/>
            <person name="Stoco P.H."/>
            <person name="de Mendonca-Neto R.P."/>
            <person name="Teixeira S.M."/>
            <person name="Maciel T.E."/>
            <person name="de Oliveira Mendes T.A."/>
            <person name="Urmenyi T.P."/>
            <person name="de Souza W."/>
            <person name="Schenkman S."/>
            <person name="de Vasconcelos A.T."/>
        </authorList>
    </citation>
    <scope>NUCLEOTIDE SEQUENCE [LARGE SCALE GENOMIC DNA]</scope>
</reference>
<dbReference type="Proteomes" id="UP000015354">
    <property type="component" value="Unassembled WGS sequence"/>
</dbReference>
<keyword evidence="7" id="KW-1185">Reference proteome</keyword>
<dbReference type="InterPro" id="IPR001130">
    <property type="entry name" value="TatD-like"/>
</dbReference>
<keyword evidence="3 5" id="KW-0479">Metal-binding</keyword>
<dbReference type="PANTHER" id="PTHR10060:SF15">
    <property type="entry name" value="DEOXYRIBONUCLEASE TATDN1"/>
    <property type="match status" value="1"/>
</dbReference>
<feature type="binding site" evidence="5">
    <location>
        <position position="234"/>
    </location>
    <ligand>
        <name>a divalent metal cation</name>
        <dbReference type="ChEBI" id="CHEBI:60240"/>
        <label>1</label>
    </ligand>
</feature>
<dbReference type="GO" id="GO:0005829">
    <property type="term" value="C:cytosol"/>
    <property type="evidence" value="ECO:0007669"/>
    <property type="project" value="TreeGrafter"/>
</dbReference>
<dbReference type="OrthoDB" id="6079689at2759"/>
<evidence type="ECO:0000256" key="5">
    <source>
        <dbReference type="PIRSR" id="PIRSR005902-1"/>
    </source>
</evidence>
<evidence type="ECO:0000313" key="6">
    <source>
        <dbReference type="EMBL" id="EPY23882.1"/>
    </source>
</evidence>
<dbReference type="PANTHER" id="PTHR10060">
    <property type="entry name" value="TATD FAMILY DEOXYRIBONUCLEASE"/>
    <property type="match status" value="1"/>
</dbReference>
<protein>
    <submittedName>
        <fullName evidence="6">TatD DNase family protein</fullName>
    </submittedName>
</protein>
<dbReference type="PIRSF" id="PIRSF005902">
    <property type="entry name" value="DNase_TatD"/>
    <property type="match status" value="1"/>
</dbReference>
<evidence type="ECO:0000256" key="1">
    <source>
        <dbReference type="ARBA" id="ARBA00009275"/>
    </source>
</evidence>
<comment type="similarity">
    <text evidence="1">Belongs to the metallo-dependent hydrolases superfamily. TatD-type hydrolase family.</text>
</comment>
<keyword evidence="2" id="KW-0540">Nuclease</keyword>
<evidence type="ECO:0000256" key="4">
    <source>
        <dbReference type="ARBA" id="ARBA00022801"/>
    </source>
</evidence>
<organism evidence="6 7">
    <name type="scientific">Strigomonas culicis</name>
    <dbReference type="NCBI Taxonomy" id="28005"/>
    <lineage>
        <taxon>Eukaryota</taxon>
        <taxon>Discoba</taxon>
        <taxon>Euglenozoa</taxon>
        <taxon>Kinetoplastea</taxon>
        <taxon>Metakinetoplastina</taxon>
        <taxon>Trypanosomatida</taxon>
        <taxon>Trypanosomatidae</taxon>
        <taxon>Strigomonadinae</taxon>
        <taxon>Strigomonas</taxon>
    </lineage>
</organism>
<dbReference type="GO" id="GO:0008296">
    <property type="term" value="F:3'-5'-DNA exonuclease activity"/>
    <property type="evidence" value="ECO:0007669"/>
    <property type="project" value="TreeGrafter"/>
</dbReference>
<name>S9TZA7_9TRYP</name>
<accession>S9TZA7</accession>
<dbReference type="InterPro" id="IPR050891">
    <property type="entry name" value="TatD-type_Hydrolase"/>
</dbReference>
<evidence type="ECO:0000256" key="3">
    <source>
        <dbReference type="ARBA" id="ARBA00022723"/>
    </source>
</evidence>